<reference evidence="8" key="1">
    <citation type="submission" date="2022-05" db="EMBL/GenBank/DDBJ databases">
        <authorList>
            <person name="Park J.-S."/>
        </authorList>
    </citation>
    <scope>NUCLEOTIDE SEQUENCE</scope>
    <source>
        <strain evidence="8">2012CJ41-6</strain>
    </source>
</reference>
<dbReference type="Pfam" id="PF00082">
    <property type="entry name" value="Peptidase_S8"/>
    <property type="match status" value="1"/>
</dbReference>
<protein>
    <submittedName>
        <fullName evidence="8">S8 family serine peptidase</fullName>
    </submittedName>
</protein>
<evidence type="ECO:0000256" key="5">
    <source>
        <dbReference type="PROSITE-ProRule" id="PRU01240"/>
    </source>
</evidence>
<organism evidence="8 9">
    <name type="scientific">Ruegeria spongiae</name>
    <dbReference type="NCBI Taxonomy" id="2942209"/>
    <lineage>
        <taxon>Bacteria</taxon>
        <taxon>Pseudomonadati</taxon>
        <taxon>Pseudomonadota</taxon>
        <taxon>Alphaproteobacteria</taxon>
        <taxon>Rhodobacterales</taxon>
        <taxon>Roseobacteraceae</taxon>
        <taxon>Ruegeria</taxon>
    </lineage>
</organism>
<accession>A0ABT0Q5E8</accession>
<dbReference type="Gene3D" id="3.40.50.200">
    <property type="entry name" value="Peptidase S8/S53 domain"/>
    <property type="match status" value="1"/>
</dbReference>
<evidence type="ECO:0000256" key="3">
    <source>
        <dbReference type="ARBA" id="ARBA00022801"/>
    </source>
</evidence>
<keyword evidence="3 5" id="KW-0378">Hydrolase</keyword>
<evidence type="ECO:0000313" key="9">
    <source>
        <dbReference type="Proteomes" id="UP001203880"/>
    </source>
</evidence>
<gene>
    <name evidence="8" type="ORF">M3P21_16345</name>
</gene>
<sequence>MRRSGHLQLKLRQGVETRAPAHLDVLDGARRASGSVDGSGNVDRAILRQTTGMRARRVFHAGVHVNRIGQRDADYNDLETGLGLSQVLCIELAEPACADNVVKALRDADAVDWVRTEPLSTVPPVAEDHGTADPRAPFDHVGALAALRIEPGSSDIAVAVIDTGVALEHAEFDGRLVAGYDTVDLGMGQITEGVSLVGDSLGRDFCARDETGHGSHVAGIIGARGLSMTHGVGGACRIVPVRALAAARAGEGPVFGVGGLSDIDAAIKAAVDLGAKVLNMSFGTARDDLDPLAPPPHADAIAYATARNAIPVAAMGNSGLSEAYFPAALPQCIAVGSMALDGRVSAFSTRGPHVALCAPGEAVHSTKLHGYGRSTGTSHAAPFVSGAAALLAARARRRGHDLTTEEARQALCFSADNQGRQPDEDTGWGLLNIPAALARLDAILPAYEEVSP</sequence>
<keyword evidence="2 5" id="KW-0645">Protease</keyword>
<feature type="active site" description="Charge relay system" evidence="5">
    <location>
        <position position="162"/>
    </location>
</feature>
<comment type="similarity">
    <text evidence="1 5 6">Belongs to the peptidase S8 family.</text>
</comment>
<keyword evidence="4 5" id="KW-0720">Serine protease</keyword>
<evidence type="ECO:0000256" key="4">
    <source>
        <dbReference type="ARBA" id="ARBA00022825"/>
    </source>
</evidence>
<dbReference type="PANTHER" id="PTHR43806:SF11">
    <property type="entry name" value="CEREVISIN-RELATED"/>
    <property type="match status" value="1"/>
</dbReference>
<evidence type="ECO:0000259" key="7">
    <source>
        <dbReference type="Pfam" id="PF00082"/>
    </source>
</evidence>
<dbReference type="InterPro" id="IPR050131">
    <property type="entry name" value="Peptidase_S8_subtilisin-like"/>
</dbReference>
<dbReference type="PROSITE" id="PS00138">
    <property type="entry name" value="SUBTILASE_SER"/>
    <property type="match status" value="1"/>
</dbReference>
<dbReference type="InterPro" id="IPR000209">
    <property type="entry name" value="Peptidase_S8/S53_dom"/>
</dbReference>
<keyword evidence="9" id="KW-1185">Reference proteome</keyword>
<dbReference type="RefSeq" id="WP_249711572.1">
    <property type="nucleotide sequence ID" value="NZ_JAMFMB010000022.1"/>
</dbReference>
<dbReference type="SUPFAM" id="SSF52743">
    <property type="entry name" value="Subtilisin-like"/>
    <property type="match status" value="1"/>
</dbReference>
<dbReference type="InterPro" id="IPR023827">
    <property type="entry name" value="Peptidase_S8_Asp-AS"/>
</dbReference>
<dbReference type="PANTHER" id="PTHR43806">
    <property type="entry name" value="PEPTIDASE S8"/>
    <property type="match status" value="1"/>
</dbReference>
<dbReference type="PRINTS" id="PR00723">
    <property type="entry name" value="SUBTILISIN"/>
</dbReference>
<evidence type="ECO:0000256" key="2">
    <source>
        <dbReference type="ARBA" id="ARBA00022670"/>
    </source>
</evidence>
<dbReference type="InterPro" id="IPR023828">
    <property type="entry name" value="Peptidase_S8_Ser-AS"/>
</dbReference>
<dbReference type="InterPro" id="IPR022398">
    <property type="entry name" value="Peptidase_S8_His-AS"/>
</dbReference>
<feature type="domain" description="Peptidase S8/S53" evidence="7">
    <location>
        <begin position="154"/>
        <end position="429"/>
    </location>
</feature>
<dbReference type="InterPro" id="IPR036852">
    <property type="entry name" value="Peptidase_S8/S53_dom_sf"/>
</dbReference>
<evidence type="ECO:0000313" key="8">
    <source>
        <dbReference type="EMBL" id="MCL6285101.1"/>
    </source>
</evidence>
<proteinExistence type="inferred from homology"/>
<evidence type="ECO:0000256" key="6">
    <source>
        <dbReference type="RuleBase" id="RU003355"/>
    </source>
</evidence>
<dbReference type="PROSITE" id="PS00136">
    <property type="entry name" value="SUBTILASE_ASP"/>
    <property type="match status" value="1"/>
</dbReference>
<dbReference type="InterPro" id="IPR015500">
    <property type="entry name" value="Peptidase_S8_subtilisin-rel"/>
</dbReference>
<feature type="active site" description="Charge relay system" evidence="5">
    <location>
        <position position="378"/>
    </location>
</feature>
<name>A0ABT0Q5E8_9RHOB</name>
<comment type="caution">
    <text evidence="8">The sequence shown here is derived from an EMBL/GenBank/DDBJ whole genome shotgun (WGS) entry which is preliminary data.</text>
</comment>
<evidence type="ECO:0000256" key="1">
    <source>
        <dbReference type="ARBA" id="ARBA00011073"/>
    </source>
</evidence>
<feature type="active site" description="Charge relay system" evidence="5">
    <location>
        <position position="213"/>
    </location>
</feature>
<dbReference type="PROSITE" id="PS51892">
    <property type="entry name" value="SUBTILASE"/>
    <property type="match status" value="1"/>
</dbReference>
<dbReference type="EMBL" id="JAMFMB010000022">
    <property type="protein sequence ID" value="MCL6285101.1"/>
    <property type="molecule type" value="Genomic_DNA"/>
</dbReference>
<dbReference type="Proteomes" id="UP001203880">
    <property type="component" value="Unassembled WGS sequence"/>
</dbReference>
<dbReference type="PROSITE" id="PS00137">
    <property type="entry name" value="SUBTILASE_HIS"/>
    <property type="match status" value="1"/>
</dbReference>